<gene>
    <name evidence="5" type="ORF">K1720_02045</name>
</gene>
<dbReference type="InterPro" id="IPR050076">
    <property type="entry name" value="ArchSynthase1/Queuine_TRR"/>
</dbReference>
<dbReference type="SUPFAM" id="SSF88697">
    <property type="entry name" value="PUA domain-like"/>
    <property type="match status" value="1"/>
</dbReference>
<proteinExistence type="inferred from homology"/>
<dbReference type="SUPFAM" id="SSF52141">
    <property type="entry name" value="Uracil-DNA glycosylase-like"/>
    <property type="match status" value="1"/>
</dbReference>
<dbReference type="NCBIfam" id="TIGR00451">
    <property type="entry name" value="unchar_dom_2"/>
    <property type="match status" value="1"/>
</dbReference>
<reference evidence="5 6" key="1">
    <citation type="submission" date="2021-08" db="EMBL/GenBank/DDBJ databases">
        <title>Thermococcus onnuriiensis IOH2.</title>
        <authorList>
            <person name="Park Y.-J."/>
        </authorList>
    </citation>
    <scope>NUCLEOTIDE SEQUENCE [LARGE SCALE GENOMIC DNA]</scope>
    <source>
        <strain evidence="5 6">IOH2</strain>
    </source>
</reference>
<dbReference type="GO" id="GO:0005737">
    <property type="term" value="C:cytoplasm"/>
    <property type="evidence" value="ECO:0007669"/>
    <property type="project" value="TreeGrafter"/>
</dbReference>
<evidence type="ECO:0000256" key="2">
    <source>
        <dbReference type="ARBA" id="ARBA00008906"/>
    </source>
</evidence>
<name>A0A9E7SD00_9EURY</name>
<dbReference type="PROSITE" id="PS50890">
    <property type="entry name" value="PUA"/>
    <property type="match status" value="1"/>
</dbReference>
<comment type="pathway">
    <text evidence="1">tRNA modification; archaeosine-tRNA biosynthesis.</text>
</comment>
<dbReference type="Gene3D" id="3.40.50.10630">
    <property type="entry name" value="Uracil-DNA glycosylase-like"/>
    <property type="match status" value="1"/>
</dbReference>
<dbReference type="InterPro" id="IPR036895">
    <property type="entry name" value="Uracil-DNA_glycosylase-like_sf"/>
</dbReference>
<dbReference type="GO" id="GO:0002099">
    <property type="term" value="P:tRNA wobble guanine modification"/>
    <property type="evidence" value="ECO:0007669"/>
    <property type="project" value="TreeGrafter"/>
</dbReference>
<dbReference type="SUPFAM" id="SSF88802">
    <property type="entry name" value="Pre-PUA domain"/>
    <property type="match status" value="1"/>
</dbReference>
<evidence type="ECO:0000259" key="4">
    <source>
        <dbReference type="SMART" id="SM00359"/>
    </source>
</evidence>
<dbReference type="Gene3D" id="2.30.130.10">
    <property type="entry name" value="PUA domain"/>
    <property type="match status" value="1"/>
</dbReference>
<dbReference type="SMART" id="SM00359">
    <property type="entry name" value="PUA"/>
    <property type="match status" value="1"/>
</dbReference>
<evidence type="ECO:0000256" key="3">
    <source>
        <dbReference type="ARBA" id="ARBA00022694"/>
    </source>
</evidence>
<dbReference type="GO" id="GO:0003723">
    <property type="term" value="F:RNA binding"/>
    <property type="evidence" value="ECO:0007669"/>
    <property type="project" value="InterPro"/>
</dbReference>
<evidence type="ECO:0000256" key="1">
    <source>
        <dbReference type="ARBA" id="ARBA00005030"/>
    </source>
</evidence>
<dbReference type="Proteomes" id="UP001056425">
    <property type="component" value="Chromosome"/>
</dbReference>
<dbReference type="NCBIfam" id="NF040592">
    <property type="entry name" value="tRNA_mod_ArcS"/>
    <property type="match status" value="1"/>
</dbReference>
<protein>
    <submittedName>
        <fullName evidence="5">DUF5591 domain-containing protein</fullName>
    </submittedName>
</protein>
<evidence type="ECO:0000313" key="5">
    <source>
        <dbReference type="EMBL" id="USH00280.1"/>
    </source>
</evidence>
<dbReference type="Pfam" id="PF17884">
    <property type="entry name" value="DUF5591"/>
    <property type="match status" value="1"/>
</dbReference>
<dbReference type="InterPro" id="IPR036974">
    <property type="entry name" value="PUA_sf"/>
</dbReference>
<dbReference type="RefSeq" id="WP_251949565.1">
    <property type="nucleotide sequence ID" value="NZ_CP080572.1"/>
</dbReference>
<organism evidence="5 6">
    <name type="scientific">Thermococcus argininiproducens</name>
    <dbReference type="NCBI Taxonomy" id="2866384"/>
    <lineage>
        <taxon>Archaea</taxon>
        <taxon>Methanobacteriati</taxon>
        <taxon>Methanobacteriota</taxon>
        <taxon>Thermococci</taxon>
        <taxon>Thermococcales</taxon>
        <taxon>Thermococcaceae</taxon>
        <taxon>Thermococcus</taxon>
    </lineage>
</organism>
<dbReference type="InterPro" id="IPR002478">
    <property type="entry name" value="PUA"/>
</dbReference>
<dbReference type="InterPro" id="IPR004521">
    <property type="entry name" value="Uncharacterised_CHP00451"/>
</dbReference>
<dbReference type="InterPro" id="IPR015947">
    <property type="entry name" value="PUA-like_sf"/>
</dbReference>
<evidence type="ECO:0000313" key="6">
    <source>
        <dbReference type="Proteomes" id="UP001056425"/>
    </source>
</evidence>
<sequence length="571" mass="66203">MEIIKHEGPGRLGLVRVKDRSFKTPALVNVDFTLSPFNSYFYPKEFEDYDFTLAPSIPLSFYTPREIIEKALKRLYNVDYSKFNAIYLPTVRDTRYMEEFLEELFSQKNFDALYLGNSKILIREYRKFVEIIRLIREKDPNLMIIADLEPIFYPLAVYLGIDAFDTRSLKLYDFRNIGFTQFSPILWKDGANSLEFAKETIELVRKALEENKLRYLVENFFYTQSHMGILRIADKEHADYLEKYTPIQKETVYFISDASQNRPEVIRWRERVVERFTPPENIEALFLFPCSAKKPYSHSRSHMLYRRALKETLGSGIYRIHELILTSPYGVVPREWEWLAKYDIVVTGHWSEEEISSAAELLAKTLEKYPKHIPIIAHLDEAYVEVAERASEISGREIVFTKVKNRTTSKESLSSLKETIREITLEPKGGKKDKTYRFYENIRKVFDFYFGIGAGDAVLPESARIIGSKMLRLMVDNNQTGTYQDGVISVTPFGMQLIYEATKSYYVKIDFDLRGDVFAIGVNEADTKIRPDDIVGVVRDEKVVGVGKAVLSGEEMIKARRGIAVKVRKKA</sequence>
<dbReference type="InterPro" id="IPR036511">
    <property type="entry name" value="TGT-like_sf"/>
</dbReference>
<dbReference type="InterPro" id="IPR053418">
    <property type="entry name" value="Archaeosine_synthase_1"/>
</dbReference>
<dbReference type="InterPro" id="IPR040777">
    <property type="entry name" value="DUF5591"/>
</dbReference>
<dbReference type="PANTHER" id="PTHR46499:SF1">
    <property type="entry name" value="QUEUINE TRNA-RIBOSYLTRANSFERASE"/>
    <property type="match status" value="1"/>
</dbReference>
<accession>A0A9E7SD00</accession>
<dbReference type="PANTHER" id="PTHR46499">
    <property type="entry name" value="QUEUINE TRNA-RIBOSYLTRANSFERASE"/>
    <property type="match status" value="1"/>
</dbReference>
<dbReference type="SUPFAM" id="SSF51713">
    <property type="entry name" value="tRNA-guanine transglycosylase"/>
    <property type="match status" value="1"/>
</dbReference>
<dbReference type="CDD" id="cd21149">
    <property type="entry name" value="PUA_archaeosine_TGT"/>
    <property type="match status" value="1"/>
</dbReference>
<dbReference type="Pfam" id="PF01472">
    <property type="entry name" value="PUA"/>
    <property type="match status" value="1"/>
</dbReference>
<dbReference type="AlphaFoldDB" id="A0A9E7SD00"/>
<comment type="similarity">
    <text evidence="2">Belongs to the archaeosine synthase type 1 family.</text>
</comment>
<dbReference type="EMBL" id="CP080572">
    <property type="protein sequence ID" value="USH00280.1"/>
    <property type="molecule type" value="Genomic_DNA"/>
</dbReference>
<feature type="domain" description="PUA" evidence="4">
    <location>
        <begin position="505"/>
        <end position="571"/>
    </location>
</feature>
<dbReference type="GeneID" id="72777086"/>
<keyword evidence="6" id="KW-1185">Reference proteome</keyword>
<keyword evidence="3" id="KW-0819">tRNA processing</keyword>
<dbReference type="KEGG" id="thei:K1720_02045"/>